<sequence length="158" mass="17933">MRYKVAPPARSLSFLADARAAIPLVPDDEADCCRAIQRTTDVPDRETAREYLTFLRALALLEESDRGYYRTRTALERDTLAAAFRENVFGAAEVLDVLGTDPRTADDAFEAVRNIVPRWERERRANWEPVWRTRVEHLLAWAAVFGAARHTDAGFEAP</sequence>
<keyword evidence="2" id="KW-1185">Reference proteome</keyword>
<gene>
    <name evidence="1" type="ORF">GCM10009030_26280</name>
</gene>
<reference evidence="1" key="1">
    <citation type="journal article" date="2014" name="Int. J. Syst. Evol. Microbiol.">
        <title>Complete genome sequence of Corynebacterium casei LMG S-19264T (=DSM 44701T), isolated from a smear-ripened cheese.</title>
        <authorList>
            <consortium name="US DOE Joint Genome Institute (JGI-PGF)"/>
            <person name="Walter F."/>
            <person name="Albersmeier A."/>
            <person name="Kalinowski J."/>
            <person name="Ruckert C."/>
        </authorList>
    </citation>
    <scope>NUCLEOTIDE SEQUENCE</scope>
    <source>
        <strain evidence="1">JCM 17820</strain>
    </source>
</reference>
<dbReference type="InterPro" id="IPR058821">
    <property type="entry name" value="Double_WHD-containing_halo"/>
</dbReference>
<proteinExistence type="predicted"/>
<name>A0A830GQW7_9EURY</name>
<dbReference type="Proteomes" id="UP000605784">
    <property type="component" value="Unassembled WGS sequence"/>
</dbReference>
<organism evidence="1 2">
    <name type="scientific">Haloarcula pellucida</name>
    <dbReference type="NCBI Taxonomy" id="1427151"/>
    <lineage>
        <taxon>Archaea</taxon>
        <taxon>Methanobacteriati</taxon>
        <taxon>Methanobacteriota</taxon>
        <taxon>Stenosarchaea group</taxon>
        <taxon>Halobacteria</taxon>
        <taxon>Halobacteriales</taxon>
        <taxon>Haloarculaceae</taxon>
        <taxon>Haloarcula</taxon>
    </lineage>
</organism>
<accession>A0A830GQW7</accession>
<dbReference type="Pfam" id="PF25947">
    <property type="entry name" value="WHD_halo_double"/>
    <property type="match status" value="1"/>
</dbReference>
<evidence type="ECO:0000313" key="1">
    <source>
        <dbReference type="EMBL" id="GGN97246.1"/>
    </source>
</evidence>
<dbReference type="RefSeq" id="WP_188998557.1">
    <property type="nucleotide sequence ID" value="NZ_BMOU01000004.1"/>
</dbReference>
<evidence type="ECO:0000313" key="2">
    <source>
        <dbReference type="Proteomes" id="UP000605784"/>
    </source>
</evidence>
<dbReference type="AlphaFoldDB" id="A0A830GQW7"/>
<dbReference type="EMBL" id="BMOU01000004">
    <property type="protein sequence ID" value="GGN97246.1"/>
    <property type="molecule type" value="Genomic_DNA"/>
</dbReference>
<comment type="caution">
    <text evidence="1">The sequence shown here is derived from an EMBL/GenBank/DDBJ whole genome shotgun (WGS) entry which is preliminary data.</text>
</comment>
<reference evidence="1" key="2">
    <citation type="submission" date="2020-09" db="EMBL/GenBank/DDBJ databases">
        <authorList>
            <person name="Sun Q."/>
            <person name="Ohkuma M."/>
        </authorList>
    </citation>
    <scope>NUCLEOTIDE SEQUENCE</scope>
    <source>
        <strain evidence="1">JCM 17820</strain>
    </source>
</reference>
<protein>
    <submittedName>
        <fullName evidence="1">Uncharacterized protein</fullName>
    </submittedName>
</protein>